<feature type="domain" description="Metallo-beta-lactamase" evidence="2">
    <location>
        <begin position="56"/>
        <end position="238"/>
    </location>
</feature>
<protein>
    <submittedName>
        <fullName evidence="3">MBL fold metallo-hydrolase</fullName>
    </submittedName>
</protein>
<proteinExistence type="predicted"/>
<dbReference type="EMBL" id="CP023315">
    <property type="protein sequence ID" value="ATC31865.1"/>
    <property type="molecule type" value="Genomic_DNA"/>
</dbReference>
<dbReference type="SUPFAM" id="SSF56281">
    <property type="entry name" value="Metallo-hydrolase/oxidoreductase"/>
    <property type="match status" value="1"/>
</dbReference>
<dbReference type="Proteomes" id="UP000217311">
    <property type="component" value="Chromosome"/>
</dbReference>
<evidence type="ECO:0000259" key="2">
    <source>
        <dbReference type="Pfam" id="PF12706"/>
    </source>
</evidence>
<reference evidence="4" key="1">
    <citation type="submission" date="2017-09" db="EMBL/GenBank/DDBJ databases">
        <title>Genome evolution observed in wild isolates of Caulobacter crescentus.</title>
        <authorList>
            <person name="Ely B."/>
            <person name="Wilson K."/>
            <person name="Scott D."/>
        </authorList>
    </citation>
    <scope>NUCLEOTIDE SEQUENCE [LARGE SCALE GENOMIC DNA]</scope>
    <source>
        <strain evidence="4">CB13b1a</strain>
    </source>
</reference>
<feature type="region of interest" description="Disordered" evidence="1">
    <location>
        <begin position="11"/>
        <end position="36"/>
    </location>
</feature>
<keyword evidence="3" id="KW-0378">Hydrolase</keyword>
<dbReference type="Gene3D" id="3.60.15.10">
    <property type="entry name" value="Ribonuclease Z/Hydroxyacylglutathione hydrolase-like"/>
    <property type="match status" value="1"/>
</dbReference>
<evidence type="ECO:0000313" key="3">
    <source>
        <dbReference type="EMBL" id="ATC31865.1"/>
    </source>
</evidence>
<dbReference type="RefSeq" id="WP_096051305.1">
    <property type="nucleotide sequence ID" value="NZ_CP023315.3"/>
</dbReference>
<dbReference type="InterPro" id="IPR036866">
    <property type="entry name" value="RibonucZ/Hydroxyglut_hydro"/>
</dbReference>
<dbReference type="PANTHER" id="PTHR42663">
    <property type="entry name" value="HYDROLASE C777.06C-RELATED-RELATED"/>
    <property type="match status" value="1"/>
</dbReference>
<evidence type="ECO:0000313" key="4">
    <source>
        <dbReference type="Proteomes" id="UP000217311"/>
    </source>
</evidence>
<dbReference type="InterPro" id="IPR001279">
    <property type="entry name" value="Metallo-B-lactamas"/>
</dbReference>
<organism evidence="3 4">
    <name type="scientific">Caulobacter vibrioides</name>
    <name type="common">Caulobacter crescentus</name>
    <dbReference type="NCBI Taxonomy" id="155892"/>
    <lineage>
        <taxon>Bacteria</taxon>
        <taxon>Pseudomonadati</taxon>
        <taxon>Pseudomonadota</taxon>
        <taxon>Alphaproteobacteria</taxon>
        <taxon>Caulobacterales</taxon>
        <taxon>Caulobacteraceae</taxon>
        <taxon>Caulobacter</taxon>
    </lineage>
</organism>
<gene>
    <name evidence="3" type="ORF">CA606_05575</name>
</gene>
<evidence type="ECO:0000256" key="1">
    <source>
        <dbReference type="SAM" id="MobiDB-lite"/>
    </source>
</evidence>
<dbReference type="AlphaFoldDB" id="A0A290MSH6"/>
<dbReference type="PANTHER" id="PTHR42663:SF6">
    <property type="entry name" value="HYDROLASE C777.06C-RELATED"/>
    <property type="match status" value="1"/>
</dbReference>
<dbReference type="GO" id="GO:0016787">
    <property type="term" value="F:hydrolase activity"/>
    <property type="evidence" value="ECO:0007669"/>
    <property type="project" value="UniProtKB-KW"/>
</dbReference>
<accession>A0A290MSH6</accession>
<dbReference type="CDD" id="cd16279">
    <property type="entry name" value="metallo-hydrolase-like_MBL-fold"/>
    <property type="match status" value="1"/>
</dbReference>
<sequence length="272" mass="29813">MSGGLEFTILGSGSSGGVPRADGNWGDCDPSDPRNHRSRCSLLVRRPSPAGALHETTVIIDTSPDLRLQTSAAGVRRMDAALFTHDHADQAHGIDDLRPFFLNQRTRIPTYMDQATHDGLTRRFDYIFVSQGGYPAICEPRLIPPLGVDFSVEGPSGGIDVQTFDVDHGEVRAVGYRIGGVAYTPDARAIPEASWSALQDLDVWIVDALRWTPHPTHAHVDLALEWIARAKPRRAILTNLHIDLDYQALAARLPPNVEPAFDGMRFSVHGGR</sequence>
<dbReference type="Pfam" id="PF12706">
    <property type="entry name" value="Lactamase_B_2"/>
    <property type="match status" value="1"/>
</dbReference>
<name>A0A290MSH6_CAUVI</name>